<keyword evidence="12 15" id="KW-1133">Transmembrane helix</keyword>
<dbReference type="Pfam" id="PF02518">
    <property type="entry name" value="HATPase_c"/>
    <property type="match status" value="1"/>
</dbReference>
<keyword evidence="10 19" id="KW-0418">Kinase</keyword>
<name>A0A0C5CCF0_HEYCO</name>
<reference evidence="18" key="1">
    <citation type="submission" date="2015-01" db="EMBL/GenBank/DDBJ databases">
        <title>Comparative genome analysis of Bacillus coagulans HM-08, Clostridium butyricum HM-68, Bacillus subtilis HM-66 and Bacillus licheniformis BL-09.</title>
        <authorList>
            <person name="Zhang H."/>
        </authorList>
    </citation>
    <scope>NUCLEOTIDE SEQUENCE [LARGE SCALE GENOMIC DNA]</scope>
    <source>
        <strain evidence="18">HM-08</strain>
    </source>
</reference>
<dbReference type="InterPro" id="IPR050398">
    <property type="entry name" value="HssS/ArlS-like"/>
</dbReference>
<dbReference type="InterPro" id="IPR005467">
    <property type="entry name" value="His_kinase_dom"/>
</dbReference>
<dbReference type="InterPro" id="IPR041610">
    <property type="entry name" value="ArlS_N"/>
</dbReference>
<dbReference type="PROSITE" id="PS50885">
    <property type="entry name" value="HAMP"/>
    <property type="match status" value="1"/>
</dbReference>
<evidence type="ECO:0000256" key="7">
    <source>
        <dbReference type="ARBA" id="ARBA00022679"/>
    </source>
</evidence>
<dbReference type="RefSeq" id="WP_017550799.1">
    <property type="nucleotide sequence ID" value="NZ_CP010525.1"/>
</dbReference>
<dbReference type="InterPro" id="IPR036097">
    <property type="entry name" value="HisK_dim/P_sf"/>
</dbReference>
<evidence type="ECO:0000256" key="5">
    <source>
        <dbReference type="ARBA" id="ARBA00022475"/>
    </source>
</evidence>
<dbReference type="CDD" id="cd00082">
    <property type="entry name" value="HisKA"/>
    <property type="match status" value="1"/>
</dbReference>
<evidence type="ECO:0000256" key="11">
    <source>
        <dbReference type="ARBA" id="ARBA00022840"/>
    </source>
</evidence>
<evidence type="ECO:0000313" key="21">
    <source>
        <dbReference type="Proteomes" id="UP000070376"/>
    </source>
</evidence>
<dbReference type="SUPFAM" id="SSF55874">
    <property type="entry name" value="ATPase domain of HSP90 chaperone/DNA topoisomerase II/histidine kinase"/>
    <property type="match status" value="1"/>
</dbReference>
<dbReference type="Pfam" id="PF00672">
    <property type="entry name" value="HAMP"/>
    <property type="match status" value="1"/>
</dbReference>
<gene>
    <name evidence="19" type="ORF">HMPREF3213_03900</name>
    <name evidence="18" type="ORF">SB48_HM08orf03786</name>
</gene>
<dbReference type="SMART" id="SM00388">
    <property type="entry name" value="HisKA"/>
    <property type="match status" value="1"/>
</dbReference>
<dbReference type="SUPFAM" id="SSF158472">
    <property type="entry name" value="HAMP domain-like"/>
    <property type="match status" value="1"/>
</dbReference>
<dbReference type="PATRIC" id="fig|1398.18.peg.2388"/>
<keyword evidence="6" id="KW-0597">Phosphoprotein</keyword>
<dbReference type="AlphaFoldDB" id="A0A0C5CCF0"/>
<dbReference type="SMART" id="SM00387">
    <property type="entry name" value="HATPase_c"/>
    <property type="match status" value="1"/>
</dbReference>
<evidence type="ECO:0000259" key="16">
    <source>
        <dbReference type="PROSITE" id="PS50109"/>
    </source>
</evidence>
<comment type="catalytic activity">
    <reaction evidence="1">
        <text>ATP + protein L-histidine = ADP + protein N-phospho-L-histidine.</text>
        <dbReference type="EC" id="2.7.13.3"/>
    </reaction>
</comment>
<feature type="domain" description="HAMP" evidence="17">
    <location>
        <begin position="185"/>
        <end position="238"/>
    </location>
</feature>
<dbReference type="SUPFAM" id="SSF47384">
    <property type="entry name" value="Homodimeric domain of signal transducing histidine kinase"/>
    <property type="match status" value="1"/>
</dbReference>
<keyword evidence="20" id="KW-1185">Reference proteome</keyword>
<dbReference type="Pfam" id="PF18719">
    <property type="entry name" value="ArlS_N"/>
    <property type="match status" value="1"/>
</dbReference>
<dbReference type="InterPro" id="IPR003661">
    <property type="entry name" value="HisK_dim/P_dom"/>
</dbReference>
<keyword evidence="8 15" id="KW-0812">Transmembrane</keyword>
<evidence type="ECO:0000313" key="19">
    <source>
        <dbReference type="EMBL" id="KWZ76147.1"/>
    </source>
</evidence>
<dbReference type="GO" id="GO:0005524">
    <property type="term" value="F:ATP binding"/>
    <property type="evidence" value="ECO:0007669"/>
    <property type="project" value="UniProtKB-KW"/>
</dbReference>
<keyword evidence="7" id="KW-0808">Transferase</keyword>
<dbReference type="Gene3D" id="1.10.287.130">
    <property type="match status" value="1"/>
</dbReference>
<keyword evidence="5" id="KW-1003">Cell membrane</keyword>
<dbReference type="EC" id="2.7.13.3" evidence="3"/>
<dbReference type="PROSITE" id="PS50109">
    <property type="entry name" value="HIS_KIN"/>
    <property type="match status" value="1"/>
</dbReference>
<evidence type="ECO:0000256" key="2">
    <source>
        <dbReference type="ARBA" id="ARBA00004651"/>
    </source>
</evidence>
<evidence type="ECO:0000256" key="6">
    <source>
        <dbReference type="ARBA" id="ARBA00022553"/>
    </source>
</evidence>
<dbReference type="EMBL" id="CP010525">
    <property type="protein sequence ID" value="AJO23190.1"/>
    <property type="molecule type" value="Genomic_DNA"/>
</dbReference>
<evidence type="ECO:0000256" key="13">
    <source>
        <dbReference type="ARBA" id="ARBA00023012"/>
    </source>
</evidence>
<dbReference type="InterPro" id="IPR036890">
    <property type="entry name" value="HATPase_C_sf"/>
</dbReference>
<evidence type="ECO:0000259" key="17">
    <source>
        <dbReference type="PROSITE" id="PS50885"/>
    </source>
</evidence>
<evidence type="ECO:0000313" key="20">
    <source>
        <dbReference type="Proteomes" id="UP000032024"/>
    </source>
</evidence>
<organism evidence="19 21">
    <name type="scientific">Heyndrickxia coagulans</name>
    <name type="common">Weizmannia coagulans</name>
    <dbReference type="NCBI Taxonomy" id="1398"/>
    <lineage>
        <taxon>Bacteria</taxon>
        <taxon>Bacillati</taxon>
        <taxon>Bacillota</taxon>
        <taxon>Bacilli</taxon>
        <taxon>Bacillales</taxon>
        <taxon>Bacillaceae</taxon>
        <taxon>Heyndrickxia</taxon>
    </lineage>
</organism>
<keyword evidence="13" id="KW-0902">Two-component regulatory system</keyword>
<evidence type="ECO:0000256" key="3">
    <source>
        <dbReference type="ARBA" id="ARBA00012438"/>
    </source>
</evidence>
<keyword evidence="11" id="KW-0067">ATP-binding</keyword>
<dbReference type="SMART" id="SM00304">
    <property type="entry name" value="HAMP"/>
    <property type="match status" value="1"/>
</dbReference>
<reference evidence="19" key="3">
    <citation type="submission" date="2016-01" db="EMBL/GenBank/DDBJ databases">
        <authorList>
            <person name="Oliw E.H."/>
        </authorList>
    </citation>
    <scope>NUCLEOTIDE SEQUENCE [LARGE SCALE GENOMIC DNA]</scope>
    <source>
        <strain evidence="19">GED7749B</strain>
    </source>
</reference>
<reference evidence="21" key="4">
    <citation type="submission" date="2016-01" db="EMBL/GenBank/DDBJ databases">
        <authorList>
            <person name="Mitreva M."/>
            <person name="Pepin K.H."/>
            <person name="Mihindukulasuriya K.A."/>
            <person name="Fulton R."/>
            <person name="Fronick C."/>
            <person name="O'Laughlin M."/>
            <person name="Miner T."/>
            <person name="Herter B."/>
            <person name="Rosa B.A."/>
            <person name="Cordes M."/>
            <person name="Tomlinson C."/>
            <person name="Wollam A."/>
            <person name="Palsikar V.B."/>
            <person name="Mardis E.R."/>
            <person name="Wilson R.K."/>
        </authorList>
    </citation>
    <scope>NUCLEOTIDE SEQUENCE [LARGE SCALE GENOMIC DNA]</scope>
    <source>
        <strain evidence="21">GED7749B</strain>
    </source>
</reference>
<sequence>MRAVKHWLQKSSLKVKWSVGASIAIFLTFLIFGFFQYTLISRWLLHEEATSVSEALDDLNNKGENIDDILSNRTLFQQVLEKDQSIRIINADGKEMLVVKSIHSTDAKVPFVPVNEKRVSLIRAGNHQILVGRSPFRSQSFNGYIEVIYPLYRYENLMRNVLFVMMVAGCVGLLLSAFLGFMMAKNFLKPLKKLSSTMQSIRKKGFQERMEPSASKDEMGELTNIFNDMMDQIEQSFRQQKRFVEDASHELRTPVQVMEGHLNLLNRWGKNDPAILEESLQASLQELSRMKKLVEELLDLSRAEEAKILANEEKADLLAVTERVIRNFKMIHQQFDFNFQYDPNQAYDIQMSENHLEQVLIIVFDNAIKYSDRIYKVDIRLKQEKGRAMLTVKDYGIGIPKEDLPQIFHRFYRVDKARSRAKGGNGLGLAIAKQLTEGYSGTIEAASEVGKGTEIRFTFPLVAKQKTGGKEGVSKK</sequence>
<dbReference type="InterPro" id="IPR003594">
    <property type="entry name" value="HATPase_dom"/>
</dbReference>
<feature type="transmembrane region" description="Helical" evidence="15">
    <location>
        <begin position="161"/>
        <end position="184"/>
    </location>
</feature>
<dbReference type="PANTHER" id="PTHR45528">
    <property type="entry name" value="SENSOR HISTIDINE KINASE CPXA"/>
    <property type="match status" value="1"/>
</dbReference>
<evidence type="ECO:0000256" key="15">
    <source>
        <dbReference type="SAM" id="Phobius"/>
    </source>
</evidence>
<dbReference type="GO" id="GO:0005886">
    <property type="term" value="C:plasma membrane"/>
    <property type="evidence" value="ECO:0007669"/>
    <property type="project" value="UniProtKB-SubCell"/>
</dbReference>
<dbReference type="GO" id="GO:0000155">
    <property type="term" value="F:phosphorelay sensor kinase activity"/>
    <property type="evidence" value="ECO:0007669"/>
    <property type="project" value="InterPro"/>
</dbReference>
<dbReference type="InterPro" id="IPR004358">
    <property type="entry name" value="Sig_transdc_His_kin-like_C"/>
</dbReference>
<dbReference type="Gene3D" id="6.10.340.10">
    <property type="match status" value="1"/>
</dbReference>
<protein>
    <recommendedName>
        <fullName evidence="4">Signal transduction histidine-protein kinase ArlS</fullName>
        <ecNumber evidence="3">2.7.13.3</ecNumber>
    </recommendedName>
</protein>
<dbReference type="Proteomes" id="UP000032024">
    <property type="component" value="Chromosome"/>
</dbReference>
<dbReference type="GeneID" id="93260008"/>
<dbReference type="EMBL" id="LRPN01000211">
    <property type="protein sequence ID" value="KWZ76147.1"/>
    <property type="molecule type" value="Genomic_DNA"/>
</dbReference>
<dbReference type="Gene3D" id="3.30.565.10">
    <property type="entry name" value="Histidine kinase-like ATPase, C-terminal domain"/>
    <property type="match status" value="1"/>
</dbReference>
<evidence type="ECO:0000256" key="10">
    <source>
        <dbReference type="ARBA" id="ARBA00022777"/>
    </source>
</evidence>
<dbReference type="PRINTS" id="PR00344">
    <property type="entry name" value="BCTRLSENSOR"/>
</dbReference>
<dbReference type="STRING" id="1398.AB434_2901"/>
<dbReference type="Proteomes" id="UP000070376">
    <property type="component" value="Unassembled WGS sequence"/>
</dbReference>
<comment type="subcellular location">
    <subcellularLocation>
        <location evidence="2">Cell membrane</location>
        <topology evidence="2">Multi-pass membrane protein</topology>
    </subcellularLocation>
</comment>
<evidence type="ECO:0000313" key="18">
    <source>
        <dbReference type="EMBL" id="AJO23190.1"/>
    </source>
</evidence>
<dbReference type="CDD" id="cd06225">
    <property type="entry name" value="HAMP"/>
    <property type="match status" value="1"/>
</dbReference>
<dbReference type="FunFam" id="1.10.287.130:FF:000001">
    <property type="entry name" value="Two-component sensor histidine kinase"/>
    <property type="match status" value="1"/>
</dbReference>
<evidence type="ECO:0000256" key="14">
    <source>
        <dbReference type="ARBA" id="ARBA00023136"/>
    </source>
</evidence>
<evidence type="ECO:0000256" key="9">
    <source>
        <dbReference type="ARBA" id="ARBA00022741"/>
    </source>
</evidence>
<proteinExistence type="predicted"/>
<feature type="transmembrane region" description="Helical" evidence="15">
    <location>
        <begin position="21"/>
        <end position="40"/>
    </location>
</feature>
<dbReference type="Pfam" id="PF00512">
    <property type="entry name" value="HisKA"/>
    <property type="match status" value="1"/>
</dbReference>
<evidence type="ECO:0000256" key="1">
    <source>
        <dbReference type="ARBA" id="ARBA00000085"/>
    </source>
</evidence>
<accession>A0A0C5CCF0</accession>
<keyword evidence="14 15" id="KW-0472">Membrane</keyword>
<dbReference type="PANTHER" id="PTHR45528:SF12">
    <property type="entry name" value="SENSOR HISTIDINE KINASE ARSS"/>
    <property type="match status" value="1"/>
</dbReference>
<dbReference type="FunFam" id="3.30.565.10:FF:000006">
    <property type="entry name" value="Sensor histidine kinase WalK"/>
    <property type="match status" value="1"/>
</dbReference>
<reference evidence="20" key="2">
    <citation type="submission" date="2015-01" db="EMBL/GenBank/DDBJ databases">
        <title>Comparative genome analysis of Bacillus coagulans HM-08, Clostridium butyricum HM-68, Bacillus subtilis HM-66 and Bacillus paralicheniformis BL-09.</title>
        <authorList>
            <person name="Zhang H."/>
        </authorList>
    </citation>
    <scope>NUCLEOTIDE SEQUENCE [LARGE SCALE GENOMIC DNA]</scope>
    <source>
        <strain evidence="20">HM-08</strain>
    </source>
</reference>
<dbReference type="CDD" id="cd00075">
    <property type="entry name" value="HATPase"/>
    <property type="match status" value="1"/>
</dbReference>
<evidence type="ECO:0000256" key="8">
    <source>
        <dbReference type="ARBA" id="ARBA00022692"/>
    </source>
</evidence>
<evidence type="ECO:0000256" key="4">
    <source>
        <dbReference type="ARBA" id="ARBA00015735"/>
    </source>
</evidence>
<feature type="domain" description="Histidine kinase" evidence="16">
    <location>
        <begin position="246"/>
        <end position="463"/>
    </location>
</feature>
<keyword evidence="9" id="KW-0547">Nucleotide-binding</keyword>
<evidence type="ECO:0000256" key="12">
    <source>
        <dbReference type="ARBA" id="ARBA00022989"/>
    </source>
</evidence>
<dbReference type="InterPro" id="IPR003660">
    <property type="entry name" value="HAMP_dom"/>
</dbReference>